<accession>A0ACB9N8B8</accession>
<dbReference type="EMBL" id="CM039432">
    <property type="protein sequence ID" value="KAI4332609.1"/>
    <property type="molecule type" value="Genomic_DNA"/>
</dbReference>
<sequence>MDNKDLNLQDHNGNTAFFLAAGTGNVKLAEIMLQKNPYLRKIRGVKNVTPLHFAALQGRSEMAWRLYPSTVEIFDEEDWSLLFFTCISTGIFGAVYLALKMLQKHRALALERDENDETALHVLARKPLDYNGTKQNVTIQLVSCLWETTLRMKDSVIELRKFISSPSLLLFDATEVGNFEFLAVLISSYPDLMWEADERSRNIIHIAVLHCHASIFNLIHDIGAIKDILVTYVDKKNENNLLHLAAKLAPPKQLEAVSGAAFQMSLELLWFEVFPSNSLDLYFEVKKIMLPSDIDKKNSKGLTPSELFTMQHADLRRNAESWMKGTAKSCMLVSTVIATGVFAAAIGIPAGDNDKDGTPNYLKKSAFLIFALSDAVALISSSTSILIFLSILISRYAEYDFHKSLPLKLISGLVMLFISITTMMIAFSCAFFITITMVQSGFQALFQYLHFVRHCYLLLQFPLWADIIYSTHYCKSQFRPSKDMLQ</sequence>
<keyword evidence="2" id="KW-1185">Reference proteome</keyword>
<organism evidence="1 2">
    <name type="scientific">Bauhinia variegata</name>
    <name type="common">Purple orchid tree</name>
    <name type="synonym">Phanera variegata</name>
    <dbReference type="NCBI Taxonomy" id="167791"/>
    <lineage>
        <taxon>Eukaryota</taxon>
        <taxon>Viridiplantae</taxon>
        <taxon>Streptophyta</taxon>
        <taxon>Embryophyta</taxon>
        <taxon>Tracheophyta</taxon>
        <taxon>Spermatophyta</taxon>
        <taxon>Magnoliopsida</taxon>
        <taxon>eudicotyledons</taxon>
        <taxon>Gunneridae</taxon>
        <taxon>Pentapetalae</taxon>
        <taxon>rosids</taxon>
        <taxon>fabids</taxon>
        <taxon>Fabales</taxon>
        <taxon>Fabaceae</taxon>
        <taxon>Cercidoideae</taxon>
        <taxon>Cercideae</taxon>
        <taxon>Bauhiniinae</taxon>
        <taxon>Bauhinia</taxon>
    </lineage>
</organism>
<dbReference type="Proteomes" id="UP000828941">
    <property type="component" value="Chromosome 7"/>
</dbReference>
<protein>
    <submittedName>
        <fullName evidence="1">Uncharacterized protein</fullName>
    </submittedName>
</protein>
<evidence type="ECO:0000313" key="1">
    <source>
        <dbReference type="EMBL" id="KAI4332609.1"/>
    </source>
</evidence>
<reference evidence="1 2" key="1">
    <citation type="journal article" date="2022" name="DNA Res.">
        <title>Chromosomal-level genome assembly of the orchid tree Bauhinia variegata (Leguminosae; Cercidoideae) supports the allotetraploid origin hypothesis of Bauhinia.</title>
        <authorList>
            <person name="Zhong Y."/>
            <person name="Chen Y."/>
            <person name="Zheng D."/>
            <person name="Pang J."/>
            <person name="Liu Y."/>
            <person name="Luo S."/>
            <person name="Meng S."/>
            <person name="Qian L."/>
            <person name="Wei D."/>
            <person name="Dai S."/>
            <person name="Zhou R."/>
        </authorList>
    </citation>
    <scope>NUCLEOTIDE SEQUENCE [LARGE SCALE GENOMIC DNA]</scope>
    <source>
        <strain evidence="1">BV-YZ2020</strain>
    </source>
</reference>
<name>A0ACB9N8B8_BAUVA</name>
<gene>
    <name evidence="1" type="ORF">L6164_017504</name>
</gene>
<comment type="caution">
    <text evidence="1">The sequence shown here is derived from an EMBL/GenBank/DDBJ whole genome shotgun (WGS) entry which is preliminary data.</text>
</comment>
<evidence type="ECO:0000313" key="2">
    <source>
        <dbReference type="Proteomes" id="UP000828941"/>
    </source>
</evidence>
<proteinExistence type="predicted"/>